<dbReference type="Proteomes" id="UP000239757">
    <property type="component" value="Unassembled WGS sequence"/>
</dbReference>
<gene>
    <name evidence="2" type="ORF">GOBAR_AA04809</name>
</gene>
<protein>
    <recommendedName>
        <fullName evidence="4">Secreted protein</fullName>
    </recommendedName>
</protein>
<keyword evidence="1" id="KW-0732">Signal</keyword>
<feature type="chain" id="PRO_5015129018" description="Secreted protein" evidence="1">
    <location>
        <begin position="26"/>
        <end position="146"/>
    </location>
</feature>
<evidence type="ECO:0008006" key="4">
    <source>
        <dbReference type="Google" id="ProtNLM"/>
    </source>
</evidence>
<organism evidence="2 3">
    <name type="scientific">Gossypium barbadense</name>
    <name type="common">Sea Island cotton</name>
    <name type="synonym">Hibiscus barbadensis</name>
    <dbReference type="NCBI Taxonomy" id="3634"/>
    <lineage>
        <taxon>Eukaryota</taxon>
        <taxon>Viridiplantae</taxon>
        <taxon>Streptophyta</taxon>
        <taxon>Embryophyta</taxon>
        <taxon>Tracheophyta</taxon>
        <taxon>Spermatophyta</taxon>
        <taxon>Magnoliopsida</taxon>
        <taxon>eudicotyledons</taxon>
        <taxon>Gunneridae</taxon>
        <taxon>Pentapetalae</taxon>
        <taxon>rosids</taxon>
        <taxon>malvids</taxon>
        <taxon>Malvales</taxon>
        <taxon>Malvaceae</taxon>
        <taxon>Malvoideae</taxon>
        <taxon>Gossypium</taxon>
    </lineage>
</organism>
<reference evidence="2 3" key="1">
    <citation type="submission" date="2015-01" db="EMBL/GenBank/DDBJ databases">
        <title>Genome of allotetraploid Gossypium barbadense reveals genomic plasticity and fiber elongation in cotton evolution.</title>
        <authorList>
            <person name="Chen X."/>
            <person name="Liu X."/>
            <person name="Zhao B."/>
            <person name="Zheng H."/>
            <person name="Hu Y."/>
            <person name="Lu G."/>
            <person name="Yang C."/>
            <person name="Chen J."/>
            <person name="Shan C."/>
            <person name="Zhang L."/>
            <person name="Zhou Y."/>
            <person name="Wang L."/>
            <person name="Guo W."/>
            <person name="Bai Y."/>
            <person name="Ruan J."/>
            <person name="Shangguan X."/>
            <person name="Mao Y."/>
            <person name="Jiang J."/>
            <person name="Zhu Y."/>
            <person name="Lei J."/>
            <person name="Kang H."/>
            <person name="Chen S."/>
            <person name="He X."/>
            <person name="Wang R."/>
            <person name="Wang Y."/>
            <person name="Chen J."/>
            <person name="Wang L."/>
            <person name="Yu S."/>
            <person name="Wang B."/>
            <person name="Wei J."/>
            <person name="Song S."/>
            <person name="Lu X."/>
            <person name="Gao Z."/>
            <person name="Gu W."/>
            <person name="Deng X."/>
            <person name="Ma D."/>
            <person name="Wang S."/>
            <person name="Liang W."/>
            <person name="Fang L."/>
            <person name="Cai C."/>
            <person name="Zhu X."/>
            <person name="Zhou B."/>
            <person name="Zhang Y."/>
            <person name="Chen Z."/>
            <person name="Xu S."/>
            <person name="Zhu R."/>
            <person name="Wang S."/>
            <person name="Zhang T."/>
            <person name="Zhao G."/>
        </authorList>
    </citation>
    <scope>NUCLEOTIDE SEQUENCE [LARGE SCALE GENOMIC DNA]</scope>
    <source>
        <strain evidence="3">cv. Xinhai21</strain>
        <tissue evidence="2">Leaf</tissue>
    </source>
</reference>
<dbReference type="AlphaFoldDB" id="A0A2P5YJK2"/>
<name>A0A2P5YJK2_GOSBA</name>
<evidence type="ECO:0000256" key="1">
    <source>
        <dbReference type="SAM" id="SignalP"/>
    </source>
</evidence>
<proteinExistence type="predicted"/>
<sequence>MSLLRIPLLSLLFCRFLSLFHPVLYTLVVSRPLEGVVSRPGRYRHVKPVLNFRAPDVAHPSVPTGTRRTTSSSRTCVQDLHSARSYHACWPRDASGSNQVKILSPGFNFHRNRVKISRHTSSIAWSSPPLFPRSYLLILKEFFSAY</sequence>
<evidence type="ECO:0000313" key="3">
    <source>
        <dbReference type="Proteomes" id="UP000239757"/>
    </source>
</evidence>
<feature type="signal peptide" evidence="1">
    <location>
        <begin position="1"/>
        <end position="25"/>
    </location>
</feature>
<dbReference type="EMBL" id="KZ663107">
    <property type="protein sequence ID" value="PPS15769.1"/>
    <property type="molecule type" value="Genomic_DNA"/>
</dbReference>
<accession>A0A2P5YJK2</accession>
<evidence type="ECO:0000313" key="2">
    <source>
        <dbReference type="EMBL" id="PPS15769.1"/>
    </source>
</evidence>